<accession>A0A1X0EQJ3</accession>
<name>A0A1X0EQJ3_MYCIE</name>
<keyword evidence="3" id="KW-1185">Reference proteome</keyword>
<dbReference type="InterPro" id="IPR038332">
    <property type="entry name" value="PPE_sf"/>
</dbReference>
<dbReference type="Pfam" id="PF00934">
    <property type="entry name" value="PE"/>
    <property type="match status" value="1"/>
</dbReference>
<evidence type="ECO:0000313" key="3">
    <source>
        <dbReference type="Proteomes" id="UP000192739"/>
    </source>
</evidence>
<dbReference type="Gene3D" id="1.10.287.850">
    <property type="entry name" value="HP0062-like domain"/>
    <property type="match status" value="1"/>
</dbReference>
<organism evidence="2 3">
    <name type="scientific">Mycobacterium intermedium</name>
    <dbReference type="NCBI Taxonomy" id="28445"/>
    <lineage>
        <taxon>Bacteria</taxon>
        <taxon>Bacillati</taxon>
        <taxon>Actinomycetota</taxon>
        <taxon>Actinomycetes</taxon>
        <taxon>Mycobacteriales</taxon>
        <taxon>Mycobacteriaceae</taxon>
        <taxon>Mycobacterium</taxon>
        <taxon>Mycobacterium simiae complex</taxon>
    </lineage>
</organism>
<dbReference type="RefSeq" id="WP_139805468.1">
    <property type="nucleotide sequence ID" value="NZ_MVHT01000189.1"/>
</dbReference>
<sequence>MSTFLIAAPEALATASADLNGIAEAIRRATASAAPSTTAIAAAAADEVSAAIAQMFSGYAQQYQSVGAQIALYQKQFQQALAMSAGVYSAADPPSALNATLEFDLNAGSIVARH</sequence>
<feature type="non-terminal residue" evidence="2">
    <location>
        <position position="114"/>
    </location>
</feature>
<comment type="caution">
    <text evidence="2">The sequence shown here is derived from an EMBL/GenBank/DDBJ whole genome shotgun (WGS) entry which is preliminary data.</text>
</comment>
<dbReference type="InterPro" id="IPR000084">
    <property type="entry name" value="PE-PGRS_N"/>
</dbReference>
<reference evidence="2 3" key="1">
    <citation type="submission" date="2017-02" db="EMBL/GenBank/DDBJ databases">
        <title>The new phylogeny of genus Mycobacterium.</title>
        <authorList>
            <person name="Tortoli E."/>
            <person name="Trovato A."/>
            <person name="Cirillo D.M."/>
        </authorList>
    </citation>
    <scope>NUCLEOTIDE SEQUENCE [LARGE SCALE GENOMIC DNA]</scope>
    <source>
        <strain evidence="2 3">DSM 44049</strain>
    </source>
</reference>
<dbReference type="AlphaFoldDB" id="A0A1X0EQJ3"/>
<gene>
    <name evidence="2" type="ORF">BST27_30040</name>
</gene>
<proteinExistence type="predicted"/>
<protein>
    <recommendedName>
        <fullName evidence="1">PE domain-containing protein</fullName>
    </recommendedName>
</protein>
<feature type="domain" description="PE" evidence="1">
    <location>
        <begin position="5"/>
        <end position="92"/>
    </location>
</feature>
<evidence type="ECO:0000313" key="2">
    <source>
        <dbReference type="EMBL" id="ORA88938.1"/>
    </source>
</evidence>
<evidence type="ECO:0000259" key="1">
    <source>
        <dbReference type="Pfam" id="PF00934"/>
    </source>
</evidence>
<dbReference type="SUPFAM" id="SSF140459">
    <property type="entry name" value="PE/PPE dimer-like"/>
    <property type="match status" value="1"/>
</dbReference>
<dbReference type="Proteomes" id="UP000192739">
    <property type="component" value="Unassembled WGS sequence"/>
</dbReference>
<dbReference type="EMBL" id="MVHT01000189">
    <property type="protein sequence ID" value="ORA88938.1"/>
    <property type="molecule type" value="Genomic_DNA"/>
</dbReference>